<organism evidence="4 5">
    <name type="scientific">Enterovibrio qingdaonensis</name>
    <dbReference type="NCBI Taxonomy" id="2899818"/>
    <lineage>
        <taxon>Bacteria</taxon>
        <taxon>Pseudomonadati</taxon>
        <taxon>Pseudomonadota</taxon>
        <taxon>Gammaproteobacteria</taxon>
        <taxon>Vibrionales</taxon>
        <taxon>Vibrionaceae</taxon>
        <taxon>Enterovibrio</taxon>
    </lineage>
</organism>
<evidence type="ECO:0000256" key="1">
    <source>
        <dbReference type="ARBA" id="ARBA00009759"/>
    </source>
</evidence>
<dbReference type="Gene3D" id="3.40.190.80">
    <property type="match status" value="1"/>
</dbReference>
<evidence type="ECO:0000256" key="3">
    <source>
        <dbReference type="ARBA" id="ARBA00022842"/>
    </source>
</evidence>
<gene>
    <name evidence="4" type="ORF">LRP49_05665</name>
</gene>
<dbReference type="PROSITE" id="PS00630">
    <property type="entry name" value="IMP_2"/>
    <property type="match status" value="1"/>
</dbReference>
<evidence type="ECO:0000313" key="4">
    <source>
        <dbReference type="EMBL" id="MDD1780687.1"/>
    </source>
</evidence>
<dbReference type="SUPFAM" id="SSF56655">
    <property type="entry name" value="Carbohydrate phosphatase"/>
    <property type="match status" value="1"/>
</dbReference>
<evidence type="ECO:0000256" key="2">
    <source>
        <dbReference type="ARBA" id="ARBA00022723"/>
    </source>
</evidence>
<protein>
    <submittedName>
        <fullName evidence="4">Inositol monophosphatase</fullName>
    </submittedName>
</protein>
<dbReference type="PANTHER" id="PTHR20854">
    <property type="entry name" value="INOSITOL MONOPHOSPHATASE"/>
    <property type="match status" value="1"/>
</dbReference>
<name>A0ABT5QI78_9GAMM</name>
<accession>A0ABT5QI78</accession>
<dbReference type="CDD" id="cd01637">
    <property type="entry name" value="IMPase_like"/>
    <property type="match status" value="1"/>
</dbReference>
<sequence length="292" mass="32303">MLMKNGNQELVSILSMPVELCALYVENVIRDTAKTCILNRFMSKSEGALHVQHKEDLSVVTLADKEAETEITNKLLDRWPDIPVLSEELTLEEQQAVLNDHSDTMWVLDPLDGTSNFAAGIPYFCTSLALILNGQVVLGLVYDPCRDEAFFAAKGSGAFLNNEVIDEWQDKNALSQTMALIDFKRLSSPLAMAIAEAPPYRSQRSFGASALDWCWIAANRCQIYLHGSQKLWDYAAGSLILSEAGGVSSTFQGEAVLDCSLTPRSVMAGATPHYFEVWDEWLENKIPDTADT</sequence>
<keyword evidence="5" id="KW-1185">Reference proteome</keyword>
<proteinExistence type="inferred from homology"/>
<dbReference type="Proteomes" id="UP001149821">
    <property type="component" value="Unassembled WGS sequence"/>
</dbReference>
<dbReference type="Pfam" id="PF00459">
    <property type="entry name" value="Inositol_P"/>
    <property type="match status" value="1"/>
</dbReference>
<reference evidence="4" key="1">
    <citation type="submission" date="2021-12" db="EMBL/GenBank/DDBJ databases">
        <title>Enterovibrio ZSDZ35 sp. nov. and Enterovibrio ZSDZ42 sp. nov., isolated from coastal seawater in Qingdao.</title>
        <authorList>
            <person name="Zhang P."/>
        </authorList>
    </citation>
    <scope>NUCLEOTIDE SEQUENCE</scope>
    <source>
        <strain evidence="4">ZSDZ35</strain>
    </source>
</reference>
<dbReference type="InterPro" id="IPR000760">
    <property type="entry name" value="Inositol_monophosphatase-like"/>
</dbReference>
<comment type="similarity">
    <text evidence="1">Belongs to the inositol monophosphatase superfamily.</text>
</comment>
<dbReference type="RefSeq" id="WP_274140827.1">
    <property type="nucleotide sequence ID" value="NZ_JAJUBB010000003.1"/>
</dbReference>
<evidence type="ECO:0000313" key="5">
    <source>
        <dbReference type="Proteomes" id="UP001149821"/>
    </source>
</evidence>
<dbReference type="EMBL" id="JAJUBB010000003">
    <property type="protein sequence ID" value="MDD1780687.1"/>
    <property type="molecule type" value="Genomic_DNA"/>
</dbReference>
<keyword evidence="3" id="KW-0460">Magnesium</keyword>
<keyword evidence="2" id="KW-0479">Metal-binding</keyword>
<dbReference type="InterPro" id="IPR020550">
    <property type="entry name" value="Inositol_monophosphatase_CS"/>
</dbReference>
<dbReference type="PANTHER" id="PTHR20854:SF4">
    <property type="entry name" value="INOSITOL-1-MONOPHOSPHATASE-RELATED"/>
    <property type="match status" value="1"/>
</dbReference>
<comment type="caution">
    <text evidence="4">The sequence shown here is derived from an EMBL/GenBank/DDBJ whole genome shotgun (WGS) entry which is preliminary data.</text>
</comment>
<dbReference type="PRINTS" id="PR00377">
    <property type="entry name" value="IMPHPHTASES"/>
</dbReference>
<dbReference type="Gene3D" id="3.30.540.10">
    <property type="entry name" value="Fructose-1,6-Bisphosphatase, subunit A, domain 1"/>
    <property type="match status" value="1"/>
</dbReference>